<dbReference type="InterPro" id="IPR043504">
    <property type="entry name" value="Peptidase_S1_PA_chymotrypsin"/>
</dbReference>
<evidence type="ECO:0000259" key="7">
    <source>
        <dbReference type="PROSITE" id="PS50240"/>
    </source>
</evidence>
<dbReference type="Gene3D" id="2.40.10.10">
    <property type="entry name" value="Trypsin-like serine proteases"/>
    <property type="match status" value="2"/>
</dbReference>
<evidence type="ECO:0000256" key="4">
    <source>
        <dbReference type="ARBA" id="ARBA00023157"/>
    </source>
</evidence>
<dbReference type="InterPro" id="IPR001314">
    <property type="entry name" value="Peptidase_S1A"/>
</dbReference>
<dbReference type="Proteomes" id="UP000075880">
    <property type="component" value="Unassembled WGS sequence"/>
</dbReference>
<evidence type="ECO:0000313" key="8">
    <source>
        <dbReference type="EnsemblMetazoa" id="ENSAATROPP006072"/>
    </source>
</evidence>
<evidence type="ECO:0000256" key="3">
    <source>
        <dbReference type="ARBA" id="ARBA00022825"/>
    </source>
</evidence>
<dbReference type="FunFam" id="2.40.10.10:FF:000034">
    <property type="entry name" value="Eupolytin"/>
    <property type="match status" value="1"/>
</dbReference>
<keyword evidence="4" id="KW-1015">Disulfide bond</keyword>
<feature type="signal peptide" evidence="6">
    <location>
        <begin position="1"/>
        <end position="23"/>
    </location>
</feature>
<reference evidence="8" key="1">
    <citation type="submission" date="2024-04" db="UniProtKB">
        <authorList>
            <consortium name="EnsemblMetazoa"/>
        </authorList>
    </citation>
    <scope>IDENTIFICATION</scope>
    <source>
        <strain evidence="8">EBRO</strain>
    </source>
</reference>
<evidence type="ECO:0000256" key="6">
    <source>
        <dbReference type="SAM" id="SignalP"/>
    </source>
</evidence>
<dbReference type="SUPFAM" id="SSF50494">
    <property type="entry name" value="Trypsin-like serine proteases"/>
    <property type="match status" value="1"/>
</dbReference>
<dbReference type="AlphaFoldDB" id="A0AAG5D455"/>
<dbReference type="PROSITE" id="PS00134">
    <property type="entry name" value="TRYPSIN_HIS"/>
    <property type="match status" value="1"/>
</dbReference>
<dbReference type="InterPro" id="IPR018114">
    <property type="entry name" value="TRYPSIN_HIS"/>
</dbReference>
<dbReference type="Pfam" id="PF00089">
    <property type="entry name" value="Trypsin"/>
    <property type="match status" value="1"/>
</dbReference>
<dbReference type="InterPro" id="IPR009003">
    <property type="entry name" value="Peptidase_S1_PA"/>
</dbReference>
<keyword evidence="3" id="KW-0720">Serine protease</keyword>
<protein>
    <recommendedName>
        <fullName evidence="7">Peptidase S1 domain-containing protein</fullName>
    </recommendedName>
</protein>
<feature type="chain" id="PRO_5042532367" description="Peptidase S1 domain-containing protein" evidence="6">
    <location>
        <begin position="24"/>
        <end position="282"/>
    </location>
</feature>
<keyword evidence="6" id="KW-0732">Signal</keyword>
<feature type="domain" description="Peptidase S1" evidence="7">
    <location>
        <begin position="59"/>
        <end position="282"/>
    </location>
</feature>
<evidence type="ECO:0000256" key="2">
    <source>
        <dbReference type="ARBA" id="ARBA00022801"/>
    </source>
</evidence>
<name>A0AAG5D455_ANOAO</name>
<dbReference type="GO" id="GO:0006508">
    <property type="term" value="P:proteolysis"/>
    <property type="evidence" value="ECO:0007669"/>
    <property type="project" value="UniProtKB-KW"/>
</dbReference>
<accession>A0AAG5D455</accession>
<evidence type="ECO:0000256" key="5">
    <source>
        <dbReference type="ARBA" id="ARBA00024195"/>
    </source>
</evidence>
<dbReference type="GO" id="GO:0004252">
    <property type="term" value="F:serine-type endopeptidase activity"/>
    <property type="evidence" value="ECO:0007669"/>
    <property type="project" value="InterPro"/>
</dbReference>
<dbReference type="EnsemblMetazoa" id="ENSAATROPT006745">
    <property type="protein sequence ID" value="ENSAATROPP006072"/>
    <property type="gene ID" value="ENSAATROPG005488"/>
</dbReference>
<dbReference type="InterPro" id="IPR050430">
    <property type="entry name" value="Peptidase_S1"/>
</dbReference>
<organism evidence="8 9">
    <name type="scientific">Anopheles atroparvus</name>
    <name type="common">European mosquito</name>
    <dbReference type="NCBI Taxonomy" id="41427"/>
    <lineage>
        <taxon>Eukaryota</taxon>
        <taxon>Metazoa</taxon>
        <taxon>Ecdysozoa</taxon>
        <taxon>Arthropoda</taxon>
        <taxon>Hexapoda</taxon>
        <taxon>Insecta</taxon>
        <taxon>Pterygota</taxon>
        <taxon>Neoptera</taxon>
        <taxon>Endopterygota</taxon>
        <taxon>Diptera</taxon>
        <taxon>Nematocera</taxon>
        <taxon>Culicoidea</taxon>
        <taxon>Culicidae</taxon>
        <taxon>Anophelinae</taxon>
        <taxon>Anopheles</taxon>
    </lineage>
</organism>
<evidence type="ECO:0000313" key="9">
    <source>
        <dbReference type="Proteomes" id="UP000075880"/>
    </source>
</evidence>
<keyword evidence="9" id="KW-1185">Reference proteome</keyword>
<keyword evidence="2" id="KW-0378">Hydrolase</keyword>
<dbReference type="InterPro" id="IPR001254">
    <property type="entry name" value="Trypsin_dom"/>
</dbReference>
<keyword evidence="1" id="KW-0645">Protease</keyword>
<dbReference type="PRINTS" id="PR00722">
    <property type="entry name" value="CHYMOTRYPSIN"/>
</dbReference>
<dbReference type="PANTHER" id="PTHR24276">
    <property type="entry name" value="POLYSERASE-RELATED"/>
    <property type="match status" value="1"/>
</dbReference>
<dbReference type="PANTHER" id="PTHR24276:SF91">
    <property type="entry name" value="AT26814P-RELATED"/>
    <property type="match status" value="1"/>
</dbReference>
<dbReference type="CDD" id="cd00190">
    <property type="entry name" value="Tryp_SPc"/>
    <property type="match status" value="1"/>
</dbReference>
<dbReference type="PROSITE" id="PS50240">
    <property type="entry name" value="TRYPSIN_DOM"/>
    <property type="match status" value="1"/>
</dbReference>
<comment type="similarity">
    <text evidence="5">Belongs to the peptidase S1 family. CLIP subfamily.</text>
</comment>
<sequence>MCHPCTPTVLVGLAICCLHSILAYSPATAGQRSVEEVLVRINRVPHSVPLQQRGTSSRIVGGVLASIEEVPYQVSLRYLGYHICGGSIISYAWVLTAAHCLDWYPNNEEITVHTGSSNRSTGGSVHEVFYFHLHEDYDVIEFQWDVATIRVRTPMVGAGRAVVPLASGAEWTIGESVTVTGWGYTVARGDLVDELQLVRLEALSRAACNQSWTGYITDDMVCAGGADVDACDGDSGGPAVQGGVQYGIVSWGATECGNGLPGVFTNVAHPLVRHFIWRTTMV</sequence>
<dbReference type="SMART" id="SM00020">
    <property type="entry name" value="Tryp_SPc"/>
    <property type="match status" value="1"/>
</dbReference>
<evidence type="ECO:0000256" key="1">
    <source>
        <dbReference type="ARBA" id="ARBA00022670"/>
    </source>
</evidence>
<proteinExistence type="inferred from homology"/>